<evidence type="ECO:0000256" key="5">
    <source>
        <dbReference type="ARBA" id="ARBA00023136"/>
    </source>
</evidence>
<evidence type="ECO:0000256" key="1">
    <source>
        <dbReference type="ARBA" id="ARBA00004651"/>
    </source>
</evidence>
<keyword evidence="10" id="KW-1185">Reference proteome</keyword>
<organism evidence="9 10">
    <name type="scientific">Diploptera punctata</name>
    <name type="common">Pacific beetle cockroach</name>
    <dbReference type="NCBI Taxonomy" id="6984"/>
    <lineage>
        <taxon>Eukaryota</taxon>
        <taxon>Metazoa</taxon>
        <taxon>Ecdysozoa</taxon>
        <taxon>Arthropoda</taxon>
        <taxon>Hexapoda</taxon>
        <taxon>Insecta</taxon>
        <taxon>Pterygota</taxon>
        <taxon>Neoptera</taxon>
        <taxon>Polyneoptera</taxon>
        <taxon>Dictyoptera</taxon>
        <taxon>Blattodea</taxon>
        <taxon>Blaberoidea</taxon>
        <taxon>Blaberidae</taxon>
        <taxon>Diplopterinae</taxon>
        <taxon>Diploptera</taxon>
    </lineage>
</organism>
<dbReference type="PANTHER" id="PTHR42643:SF24">
    <property type="entry name" value="IONOTROPIC RECEPTOR 60A"/>
    <property type="match status" value="1"/>
</dbReference>
<keyword evidence="6" id="KW-0675">Receptor</keyword>
<proteinExistence type="predicted"/>
<gene>
    <name evidence="9" type="ORF">L9F63_001955</name>
</gene>
<dbReference type="Gene3D" id="1.10.287.70">
    <property type="match status" value="1"/>
</dbReference>
<name>A0AAD8A4X8_DIPPU</name>
<dbReference type="Proteomes" id="UP001233999">
    <property type="component" value="Unassembled WGS sequence"/>
</dbReference>
<accession>A0AAD8A4X8</accession>
<reference evidence="9" key="1">
    <citation type="journal article" date="2023" name="IScience">
        <title>Live-bearing cockroach genome reveals convergent evolutionary mechanisms linked to viviparity in insects and beyond.</title>
        <authorList>
            <person name="Fouks B."/>
            <person name="Harrison M.C."/>
            <person name="Mikhailova A.A."/>
            <person name="Marchal E."/>
            <person name="English S."/>
            <person name="Carruthers M."/>
            <person name="Jennings E.C."/>
            <person name="Chiamaka E.L."/>
            <person name="Frigard R.A."/>
            <person name="Pippel M."/>
            <person name="Attardo G.M."/>
            <person name="Benoit J.B."/>
            <person name="Bornberg-Bauer E."/>
            <person name="Tobe S.S."/>
        </authorList>
    </citation>
    <scope>NUCLEOTIDE SEQUENCE</scope>
    <source>
        <strain evidence="9">Stay&amp;Tobe</strain>
    </source>
</reference>
<evidence type="ECO:0000313" key="10">
    <source>
        <dbReference type="Proteomes" id="UP001233999"/>
    </source>
</evidence>
<keyword evidence="5 8" id="KW-0472">Membrane</keyword>
<dbReference type="EMBL" id="JASPKZ010003865">
    <property type="protein sequence ID" value="KAJ9591518.1"/>
    <property type="molecule type" value="Genomic_DNA"/>
</dbReference>
<evidence type="ECO:0000256" key="8">
    <source>
        <dbReference type="SAM" id="Phobius"/>
    </source>
</evidence>
<comment type="caution">
    <text evidence="9">The sequence shown here is derived from an EMBL/GenBank/DDBJ whole genome shotgun (WGS) entry which is preliminary data.</text>
</comment>
<sequence length="246" mass="28873">MSHKIEYFSPWWLYLVSLLLGIGIQDPKSHRLRIILLGWLIFSFSINTTFQCFFTSFLTDPLYQHQVDKYEELVEDNYDLIFAKGDYVFLDSQFSITSHMKWLLGGENSLLYLHNGVKNAVFIPEESVVYFYNTLCDGNVMNDLHRISTFQKQYHLIVEFSNKHFVKRFYVLMNRLIESGFPDKIANDVLYPKGKPLMSKTISDAIGYYSPFSVVHMRSAFLLYSMGLGFSFLSFLIEIIVYRLKF</sequence>
<evidence type="ECO:0000256" key="7">
    <source>
        <dbReference type="ARBA" id="ARBA00023180"/>
    </source>
</evidence>
<keyword evidence="2" id="KW-1003">Cell membrane</keyword>
<comment type="subcellular location">
    <subcellularLocation>
        <location evidence="1">Cell membrane</location>
        <topology evidence="1">Multi-pass membrane protein</topology>
    </subcellularLocation>
</comment>
<feature type="transmembrane region" description="Helical" evidence="8">
    <location>
        <begin position="221"/>
        <end position="242"/>
    </location>
</feature>
<dbReference type="InterPro" id="IPR052192">
    <property type="entry name" value="Insect_Ionotropic_Sensory_Rcpt"/>
</dbReference>
<dbReference type="PANTHER" id="PTHR42643">
    <property type="entry name" value="IONOTROPIC RECEPTOR 20A-RELATED"/>
    <property type="match status" value="1"/>
</dbReference>
<evidence type="ECO:0000256" key="4">
    <source>
        <dbReference type="ARBA" id="ARBA00022989"/>
    </source>
</evidence>
<evidence type="ECO:0000256" key="2">
    <source>
        <dbReference type="ARBA" id="ARBA00022475"/>
    </source>
</evidence>
<evidence type="ECO:0000313" key="9">
    <source>
        <dbReference type="EMBL" id="KAJ9591518.1"/>
    </source>
</evidence>
<evidence type="ECO:0000256" key="3">
    <source>
        <dbReference type="ARBA" id="ARBA00022692"/>
    </source>
</evidence>
<dbReference type="GO" id="GO:0005886">
    <property type="term" value="C:plasma membrane"/>
    <property type="evidence" value="ECO:0007669"/>
    <property type="project" value="UniProtKB-SubCell"/>
</dbReference>
<reference evidence="9" key="2">
    <citation type="submission" date="2023-05" db="EMBL/GenBank/DDBJ databases">
        <authorList>
            <person name="Fouks B."/>
        </authorList>
    </citation>
    <scope>NUCLEOTIDE SEQUENCE</scope>
    <source>
        <strain evidence="9">Stay&amp;Tobe</strain>
        <tissue evidence="9">Testes</tissue>
    </source>
</reference>
<feature type="transmembrane region" description="Helical" evidence="8">
    <location>
        <begin position="6"/>
        <end position="24"/>
    </location>
</feature>
<keyword evidence="7" id="KW-0325">Glycoprotein</keyword>
<protein>
    <submittedName>
        <fullName evidence="9">Uncharacterized protein</fullName>
    </submittedName>
</protein>
<keyword evidence="3 8" id="KW-0812">Transmembrane</keyword>
<keyword evidence="4 8" id="KW-1133">Transmembrane helix</keyword>
<evidence type="ECO:0000256" key="6">
    <source>
        <dbReference type="ARBA" id="ARBA00023170"/>
    </source>
</evidence>
<dbReference type="AlphaFoldDB" id="A0AAD8A4X8"/>
<feature type="transmembrane region" description="Helical" evidence="8">
    <location>
        <begin position="36"/>
        <end position="58"/>
    </location>
</feature>